<feature type="domain" description="Fe2OG dioxygenase" evidence="6">
    <location>
        <begin position="62"/>
        <end position="155"/>
    </location>
</feature>
<keyword evidence="3" id="KW-0223">Dioxygenase</keyword>
<dbReference type="InterPro" id="IPR045054">
    <property type="entry name" value="P4HA-like"/>
</dbReference>
<reference evidence="7" key="1">
    <citation type="submission" date="2018-05" db="EMBL/GenBank/DDBJ databases">
        <authorList>
            <person name="Lanie J.A."/>
            <person name="Ng W.-L."/>
            <person name="Kazmierczak K.M."/>
            <person name="Andrzejewski T.M."/>
            <person name="Davidsen T.M."/>
            <person name="Wayne K.J."/>
            <person name="Tettelin H."/>
            <person name="Glass J.I."/>
            <person name="Rusch D."/>
            <person name="Podicherti R."/>
            <person name="Tsui H.-C.T."/>
            <person name="Winkler M.E."/>
        </authorList>
    </citation>
    <scope>NUCLEOTIDE SEQUENCE</scope>
</reference>
<dbReference type="AlphaFoldDB" id="A0A382TGJ4"/>
<keyword evidence="5" id="KW-0408">Iron</keyword>
<dbReference type="PANTHER" id="PTHR10869:SF246">
    <property type="entry name" value="TRANSMEMBRANE PROLYL 4-HYDROXYLASE"/>
    <property type="match status" value="1"/>
</dbReference>
<dbReference type="GO" id="GO:0031418">
    <property type="term" value="F:L-ascorbic acid binding"/>
    <property type="evidence" value="ECO:0007669"/>
    <property type="project" value="InterPro"/>
</dbReference>
<keyword evidence="4" id="KW-0560">Oxidoreductase</keyword>
<dbReference type="Gene3D" id="2.60.120.620">
    <property type="entry name" value="q2cbj1_9rhob like domain"/>
    <property type="match status" value="1"/>
</dbReference>
<dbReference type="InterPro" id="IPR005123">
    <property type="entry name" value="Oxoglu/Fe-dep_dioxygenase_dom"/>
</dbReference>
<dbReference type="Pfam" id="PF13640">
    <property type="entry name" value="2OG-FeII_Oxy_3"/>
    <property type="match status" value="1"/>
</dbReference>
<keyword evidence="2" id="KW-0479">Metal-binding</keyword>
<evidence type="ECO:0000256" key="4">
    <source>
        <dbReference type="ARBA" id="ARBA00023002"/>
    </source>
</evidence>
<dbReference type="PROSITE" id="PS51471">
    <property type="entry name" value="FE2OG_OXY"/>
    <property type="match status" value="1"/>
</dbReference>
<organism evidence="7">
    <name type="scientific">marine metagenome</name>
    <dbReference type="NCBI Taxonomy" id="408172"/>
    <lineage>
        <taxon>unclassified sequences</taxon>
        <taxon>metagenomes</taxon>
        <taxon>ecological metagenomes</taxon>
    </lineage>
</organism>
<evidence type="ECO:0000256" key="2">
    <source>
        <dbReference type="ARBA" id="ARBA00022723"/>
    </source>
</evidence>
<dbReference type="SMART" id="SM00702">
    <property type="entry name" value="P4Hc"/>
    <property type="match status" value="1"/>
</dbReference>
<dbReference type="GO" id="GO:0051213">
    <property type="term" value="F:dioxygenase activity"/>
    <property type="evidence" value="ECO:0007669"/>
    <property type="project" value="UniProtKB-KW"/>
</dbReference>
<evidence type="ECO:0000256" key="5">
    <source>
        <dbReference type="ARBA" id="ARBA00023004"/>
    </source>
</evidence>
<dbReference type="GO" id="GO:0016705">
    <property type="term" value="F:oxidoreductase activity, acting on paired donors, with incorporation or reduction of molecular oxygen"/>
    <property type="evidence" value="ECO:0007669"/>
    <property type="project" value="InterPro"/>
</dbReference>
<dbReference type="InterPro" id="IPR044862">
    <property type="entry name" value="Pro_4_hyd_alph_FE2OG_OXY"/>
</dbReference>
<protein>
    <recommendedName>
        <fullName evidence="6">Fe2OG dioxygenase domain-containing protein</fullName>
    </recommendedName>
</protein>
<dbReference type="EMBL" id="UINC01136458">
    <property type="protein sequence ID" value="SVD21239.1"/>
    <property type="molecule type" value="Genomic_DNA"/>
</dbReference>
<evidence type="ECO:0000259" key="6">
    <source>
        <dbReference type="PROSITE" id="PS51471"/>
    </source>
</evidence>
<name>A0A382TGJ4_9ZZZZ</name>
<sequence length="156" mass="18434">MNKNLTHTELKDHRHFDEINLNDFREETLKTQMSIYERFKSFLAKYKKDAKLHTKTWPENFKFEEIRLKRYRAGRGNFLDHVDVGSLDSAMRFLVLFVYLNDVEEGGGTEFPDLDLTISPECGTMILFPSTWTYLHRGNTPISNDKYILGSYLHYV</sequence>
<gene>
    <name evidence="7" type="ORF">METZ01_LOCUS374093</name>
</gene>
<evidence type="ECO:0000313" key="7">
    <source>
        <dbReference type="EMBL" id="SVD21239.1"/>
    </source>
</evidence>
<accession>A0A382TGJ4</accession>
<proteinExistence type="predicted"/>
<dbReference type="GO" id="GO:0005506">
    <property type="term" value="F:iron ion binding"/>
    <property type="evidence" value="ECO:0007669"/>
    <property type="project" value="InterPro"/>
</dbReference>
<evidence type="ECO:0000256" key="1">
    <source>
        <dbReference type="ARBA" id="ARBA00001961"/>
    </source>
</evidence>
<dbReference type="PANTHER" id="PTHR10869">
    <property type="entry name" value="PROLYL 4-HYDROXYLASE ALPHA SUBUNIT"/>
    <property type="match status" value="1"/>
</dbReference>
<dbReference type="InterPro" id="IPR006620">
    <property type="entry name" value="Pro_4_hyd_alph"/>
</dbReference>
<evidence type="ECO:0000256" key="3">
    <source>
        <dbReference type="ARBA" id="ARBA00022964"/>
    </source>
</evidence>
<comment type="cofactor">
    <cofactor evidence="1">
        <name>L-ascorbate</name>
        <dbReference type="ChEBI" id="CHEBI:38290"/>
    </cofactor>
</comment>